<name>A0A6G0LWL9_9STRA</name>
<comment type="caution">
    <text evidence="1">The sequence shown here is derived from an EMBL/GenBank/DDBJ whole genome shotgun (WGS) entry which is preliminary data.</text>
</comment>
<dbReference type="EMBL" id="QXGC01000392">
    <property type="protein sequence ID" value="KAE9237997.1"/>
    <property type="molecule type" value="Genomic_DNA"/>
</dbReference>
<protein>
    <submittedName>
        <fullName evidence="1">Uncharacterized protein</fullName>
    </submittedName>
</protein>
<evidence type="ECO:0000313" key="3">
    <source>
        <dbReference type="Proteomes" id="UP000476176"/>
    </source>
</evidence>
<organism evidence="1 4">
    <name type="scientific">Phytophthora fragariae</name>
    <dbReference type="NCBI Taxonomy" id="53985"/>
    <lineage>
        <taxon>Eukaryota</taxon>
        <taxon>Sar</taxon>
        <taxon>Stramenopiles</taxon>
        <taxon>Oomycota</taxon>
        <taxon>Peronosporomycetes</taxon>
        <taxon>Peronosporales</taxon>
        <taxon>Peronosporaceae</taxon>
        <taxon>Phytophthora</taxon>
    </lineage>
</organism>
<reference evidence="3 4" key="1">
    <citation type="submission" date="2018-09" db="EMBL/GenBank/DDBJ databases">
        <title>Genomic investigation of the strawberry pathogen Phytophthora fragariae indicates pathogenicity is determined by transcriptional variation in three key races.</title>
        <authorList>
            <person name="Adams T.M."/>
            <person name="Armitage A.D."/>
            <person name="Sobczyk M.K."/>
            <person name="Bates H.J."/>
            <person name="Dunwell J.M."/>
            <person name="Nellist C.F."/>
            <person name="Harrison R.J."/>
        </authorList>
    </citation>
    <scope>NUCLEOTIDE SEQUENCE [LARGE SCALE GENOMIC DNA]</scope>
    <source>
        <strain evidence="2 3">BC-23</strain>
        <strain evidence="1 4">ONT-3</strain>
    </source>
</reference>
<accession>A0A6G0LWL9</accession>
<evidence type="ECO:0000313" key="2">
    <source>
        <dbReference type="EMBL" id="KAE9237997.1"/>
    </source>
</evidence>
<dbReference type="AlphaFoldDB" id="A0A6G0LWL9"/>
<sequence>MKSQHRDSPELEMKVVKTRRHYNKTKGWLVME</sequence>
<evidence type="ECO:0000313" key="4">
    <source>
        <dbReference type="Proteomes" id="UP000488956"/>
    </source>
</evidence>
<dbReference type="Proteomes" id="UP000488956">
    <property type="component" value="Unassembled WGS sequence"/>
</dbReference>
<dbReference type="Proteomes" id="UP000476176">
    <property type="component" value="Unassembled WGS sequence"/>
</dbReference>
<gene>
    <name evidence="2" type="ORF">PF004_g8435</name>
    <name evidence="1" type="ORF">PF010_g2916</name>
</gene>
<evidence type="ECO:0000313" key="1">
    <source>
        <dbReference type="EMBL" id="KAE9133157.1"/>
    </source>
</evidence>
<proteinExistence type="predicted"/>
<dbReference type="EMBL" id="QXFX01000085">
    <property type="protein sequence ID" value="KAE9133157.1"/>
    <property type="molecule type" value="Genomic_DNA"/>
</dbReference>